<protein>
    <submittedName>
        <fullName evidence="2">Uncharacterized protein</fullName>
    </submittedName>
</protein>
<organism evidence="2 3">
    <name type="scientific">Opisthorchis viverrini</name>
    <name type="common">Southeast Asian liver fluke</name>
    <dbReference type="NCBI Taxonomy" id="6198"/>
    <lineage>
        <taxon>Eukaryota</taxon>
        <taxon>Metazoa</taxon>
        <taxon>Spiralia</taxon>
        <taxon>Lophotrochozoa</taxon>
        <taxon>Platyhelminthes</taxon>
        <taxon>Trematoda</taxon>
        <taxon>Digenea</taxon>
        <taxon>Opisthorchiida</taxon>
        <taxon>Opisthorchiata</taxon>
        <taxon>Opisthorchiidae</taxon>
        <taxon>Opisthorchis</taxon>
    </lineage>
</organism>
<dbReference type="KEGG" id="ovi:T265_14597"/>
<keyword evidence="3" id="KW-1185">Reference proteome</keyword>
<dbReference type="RefSeq" id="XP_009172629.1">
    <property type="nucleotide sequence ID" value="XM_009174365.1"/>
</dbReference>
<feature type="region of interest" description="Disordered" evidence="1">
    <location>
        <begin position="36"/>
        <end position="62"/>
    </location>
</feature>
<name>A0A074Z914_OPIVI</name>
<dbReference type="GeneID" id="20328763"/>
<evidence type="ECO:0000256" key="1">
    <source>
        <dbReference type="SAM" id="MobiDB-lite"/>
    </source>
</evidence>
<gene>
    <name evidence="2" type="ORF">T265_14597</name>
</gene>
<dbReference type="AlphaFoldDB" id="A0A074Z914"/>
<reference evidence="2 3" key="1">
    <citation type="submission" date="2013-11" db="EMBL/GenBank/DDBJ databases">
        <title>Opisthorchis viverrini - life in the bile duct.</title>
        <authorList>
            <person name="Young N.D."/>
            <person name="Nagarajan N."/>
            <person name="Lin S.J."/>
            <person name="Korhonen P.K."/>
            <person name="Jex A.R."/>
            <person name="Hall R.S."/>
            <person name="Safavi-Hemami H."/>
            <person name="Kaewkong W."/>
            <person name="Bertrand D."/>
            <person name="Gao S."/>
            <person name="Seet Q."/>
            <person name="Wongkham S."/>
            <person name="Teh B.T."/>
            <person name="Wongkham C."/>
            <person name="Intapan P.M."/>
            <person name="Maleewong W."/>
            <person name="Yang X."/>
            <person name="Hu M."/>
            <person name="Wang Z."/>
            <person name="Hofmann A."/>
            <person name="Sternberg P.W."/>
            <person name="Tan P."/>
            <person name="Wang J."/>
            <person name="Gasser R.B."/>
        </authorList>
    </citation>
    <scope>NUCLEOTIDE SEQUENCE [LARGE SCALE GENOMIC DNA]</scope>
</reference>
<evidence type="ECO:0000313" key="2">
    <source>
        <dbReference type="EMBL" id="KER23618.1"/>
    </source>
</evidence>
<sequence length="81" mass="8559">MIAKSSAVTVPPCGNSVVAFTSALCRSRHLHISKPAESSLQEAATTRCRGGTNPGKPMKSGTQTFFCSMEEMQSVVVDQLA</sequence>
<accession>A0A074Z914</accession>
<dbReference type="Proteomes" id="UP000054324">
    <property type="component" value="Unassembled WGS sequence"/>
</dbReference>
<proteinExistence type="predicted"/>
<evidence type="ECO:0000313" key="3">
    <source>
        <dbReference type="Proteomes" id="UP000054324"/>
    </source>
</evidence>
<dbReference type="CTD" id="20328763"/>
<feature type="non-terminal residue" evidence="2">
    <location>
        <position position="81"/>
    </location>
</feature>
<dbReference type="EMBL" id="KL596842">
    <property type="protein sequence ID" value="KER23618.1"/>
    <property type="molecule type" value="Genomic_DNA"/>
</dbReference>